<evidence type="ECO:0000313" key="3">
    <source>
        <dbReference type="Proteomes" id="UP001054945"/>
    </source>
</evidence>
<protein>
    <submittedName>
        <fullName evidence="2">Uncharacterized protein</fullName>
    </submittedName>
</protein>
<feature type="compositionally biased region" description="Acidic residues" evidence="1">
    <location>
        <begin position="47"/>
        <end position="57"/>
    </location>
</feature>
<dbReference type="EMBL" id="BPLR01002027">
    <property type="protein sequence ID" value="GIX69244.1"/>
    <property type="molecule type" value="Genomic_DNA"/>
</dbReference>
<accession>A0AAV4MB48</accession>
<sequence length="100" mass="11454">MDNERPWLHTSSSLAQQPMVGQGLCSILRQWPPSKNRPLRELGGPDQEADQDLQEEEPGGHGVSEERGSIVHFRVPMAIQDPKVELQHRQRYQNFRQSAQ</sequence>
<keyword evidence="3" id="KW-1185">Reference proteome</keyword>
<comment type="caution">
    <text evidence="2">The sequence shown here is derived from an EMBL/GenBank/DDBJ whole genome shotgun (WGS) entry which is preliminary data.</text>
</comment>
<reference evidence="2 3" key="1">
    <citation type="submission" date="2021-06" db="EMBL/GenBank/DDBJ databases">
        <title>Caerostris extrusa draft genome.</title>
        <authorList>
            <person name="Kono N."/>
            <person name="Arakawa K."/>
        </authorList>
    </citation>
    <scope>NUCLEOTIDE SEQUENCE [LARGE SCALE GENOMIC DNA]</scope>
</reference>
<feature type="region of interest" description="Disordered" evidence="1">
    <location>
        <begin position="29"/>
        <end position="71"/>
    </location>
</feature>
<name>A0AAV4MB48_CAEEX</name>
<proteinExistence type="predicted"/>
<dbReference type="AlphaFoldDB" id="A0AAV4MB48"/>
<gene>
    <name evidence="2" type="ORF">CEXT_551871</name>
</gene>
<organism evidence="2 3">
    <name type="scientific">Caerostris extrusa</name>
    <name type="common">Bark spider</name>
    <name type="synonym">Caerostris bankana</name>
    <dbReference type="NCBI Taxonomy" id="172846"/>
    <lineage>
        <taxon>Eukaryota</taxon>
        <taxon>Metazoa</taxon>
        <taxon>Ecdysozoa</taxon>
        <taxon>Arthropoda</taxon>
        <taxon>Chelicerata</taxon>
        <taxon>Arachnida</taxon>
        <taxon>Araneae</taxon>
        <taxon>Araneomorphae</taxon>
        <taxon>Entelegynae</taxon>
        <taxon>Araneoidea</taxon>
        <taxon>Araneidae</taxon>
        <taxon>Caerostris</taxon>
    </lineage>
</organism>
<evidence type="ECO:0000256" key="1">
    <source>
        <dbReference type="SAM" id="MobiDB-lite"/>
    </source>
</evidence>
<dbReference type="Proteomes" id="UP001054945">
    <property type="component" value="Unassembled WGS sequence"/>
</dbReference>
<evidence type="ECO:0000313" key="2">
    <source>
        <dbReference type="EMBL" id="GIX69244.1"/>
    </source>
</evidence>